<sequence>MNGLKGFSMQTVDGSITPLNDFAVLVVGVGHIFWKIYAFIRLEIPGQPDSMNLLLGLPWLHSVNAILEIRDFTITVGDPGNNQFKDKERVKI</sequence>
<comment type="caution">
    <text evidence="1">The sequence shown here is derived from an EMBL/GenBank/DDBJ whole genome shotgun (WGS) entry which is preliminary data.</text>
</comment>
<protein>
    <submittedName>
        <fullName evidence="1">Uncharacterized protein</fullName>
    </submittedName>
</protein>
<accession>A0A420JBZ2</accession>
<reference evidence="1 2" key="1">
    <citation type="journal article" date="2018" name="BMC Genomics">
        <title>Comparative genome analyses reveal sequence features reflecting distinct modes of host-adaptation between dicot and monocot powdery mildew.</title>
        <authorList>
            <person name="Wu Y."/>
            <person name="Ma X."/>
            <person name="Pan Z."/>
            <person name="Kale S.D."/>
            <person name="Song Y."/>
            <person name="King H."/>
            <person name="Zhang Q."/>
            <person name="Presley C."/>
            <person name="Deng X."/>
            <person name="Wei C.I."/>
            <person name="Xiao S."/>
        </authorList>
    </citation>
    <scope>NUCLEOTIDE SEQUENCE [LARGE SCALE GENOMIC DNA]</scope>
    <source>
        <strain evidence="1">UMSG1</strain>
    </source>
</reference>
<name>A0A420JBZ2_9PEZI</name>
<dbReference type="AlphaFoldDB" id="A0A420JBZ2"/>
<evidence type="ECO:0000313" key="2">
    <source>
        <dbReference type="Proteomes" id="UP000285326"/>
    </source>
</evidence>
<evidence type="ECO:0000313" key="1">
    <source>
        <dbReference type="EMBL" id="RKF84333.1"/>
    </source>
</evidence>
<dbReference type="Proteomes" id="UP000285326">
    <property type="component" value="Unassembled WGS sequence"/>
</dbReference>
<organism evidence="1 2">
    <name type="scientific">Golovinomyces cichoracearum</name>
    <dbReference type="NCBI Taxonomy" id="62708"/>
    <lineage>
        <taxon>Eukaryota</taxon>
        <taxon>Fungi</taxon>
        <taxon>Dikarya</taxon>
        <taxon>Ascomycota</taxon>
        <taxon>Pezizomycotina</taxon>
        <taxon>Leotiomycetes</taxon>
        <taxon>Erysiphales</taxon>
        <taxon>Erysiphaceae</taxon>
        <taxon>Golovinomyces</taxon>
    </lineage>
</organism>
<proteinExistence type="predicted"/>
<dbReference type="EMBL" id="MCBS01011368">
    <property type="protein sequence ID" value="RKF84333.1"/>
    <property type="molecule type" value="Genomic_DNA"/>
</dbReference>
<gene>
    <name evidence="1" type="ORF">GcM1_113001</name>
</gene>